<keyword evidence="2" id="KW-1185">Reference proteome</keyword>
<name>A0ABQ2B985_9MICO</name>
<reference evidence="2" key="1">
    <citation type="journal article" date="2019" name="Int. J. Syst. Evol. Microbiol.">
        <title>The Global Catalogue of Microorganisms (GCM) 10K type strain sequencing project: providing services to taxonomists for standard genome sequencing and annotation.</title>
        <authorList>
            <consortium name="The Broad Institute Genomics Platform"/>
            <consortium name="The Broad Institute Genome Sequencing Center for Infectious Disease"/>
            <person name="Wu L."/>
            <person name="Ma J."/>
        </authorList>
    </citation>
    <scope>NUCLEOTIDE SEQUENCE [LARGE SCALE GENOMIC DNA]</scope>
    <source>
        <strain evidence="2">CCM 8653</strain>
    </source>
</reference>
<dbReference type="SUPFAM" id="SSF54427">
    <property type="entry name" value="NTF2-like"/>
    <property type="match status" value="1"/>
</dbReference>
<protein>
    <recommendedName>
        <fullName evidence="3">Lumazine-binding protein</fullName>
    </recommendedName>
</protein>
<dbReference type="Proteomes" id="UP000632535">
    <property type="component" value="Unassembled WGS sequence"/>
</dbReference>
<dbReference type="EMBL" id="BMDG01000013">
    <property type="protein sequence ID" value="GGI11027.1"/>
    <property type="molecule type" value="Genomic_DNA"/>
</dbReference>
<evidence type="ECO:0008006" key="3">
    <source>
        <dbReference type="Google" id="ProtNLM"/>
    </source>
</evidence>
<sequence length="137" mass="14889">MNTHEKLDPQKFFDAYAAAMLERDAKSIADLYAVPALVEFPGQAVAVSDASQTEQFFAASFGQYEDISDVTAAVETIADTSHSSWVKVCWSYDGTSAEQFIYQLVQTAAGWRIAVLTPLVDDESPEVSPSGSIDLDI</sequence>
<dbReference type="InterPro" id="IPR032710">
    <property type="entry name" value="NTF2-like_dom_sf"/>
</dbReference>
<gene>
    <name evidence="1" type="ORF">GCM10007368_34160</name>
</gene>
<evidence type="ECO:0000313" key="1">
    <source>
        <dbReference type="EMBL" id="GGI11027.1"/>
    </source>
</evidence>
<organism evidence="1 2">
    <name type="scientific">Isoptericola cucumis</name>
    <dbReference type="NCBI Taxonomy" id="1776856"/>
    <lineage>
        <taxon>Bacteria</taxon>
        <taxon>Bacillati</taxon>
        <taxon>Actinomycetota</taxon>
        <taxon>Actinomycetes</taxon>
        <taxon>Micrococcales</taxon>
        <taxon>Promicromonosporaceae</taxon>
        <taxon>Isoptericola</taxon>
    </lineage>
</organism>
<accession>A0ABQ2B985</accession>
<dbReference type="RefSeq" id="WP_188524928.1">
    <property type="nucleotide sequence ID" value="NZ_BMDG01000013.1"/>
</dbReference>
<comment type="caution">
    <text evidence="1">The sequence shown here is derived from an EMBL/GenBank/DDBJ whole genome shotgun (WGS) entry which is preliminary data.</text>
</comment>
<evidence type="ECO:0000313" key="2">
    <source>
        <dbReference type="Proteomes" id="UP000632535"/>
    </source>
</evidence>
<dbReference type="Gene3D" id="3.10.450.50">
    <property type="match status" value="1"/>
</dbReference>
<proteinExistence type="predicted"/>